<dbReference type="Gramene" id="PRQ49328">
    <property type="protein sequence ID" value="PRQ49328"/>
    <property type="gene ID" value="RchiOBHm_Chr2g0120681"/>
</dbReference>
<name>A0A2P6RSB8_ROSCH</name>
<evidence type="ECO:0000313" key="2">
    <source>
        <dbReference type="Proteomes" id="UP000238479"/>
    </source>
</evidence>
<dbReference type="AlphaFoldDB" id="A0A2P6RSB8"/>
<reference evidence="1 2" key="1">
    <citation type="journal article" date="2018" name="Nat. Genet.">
        <title>The Rosa genome provides new insights in the design of modern roses.</title>
        <authorList>
            <person name="Bendahmane M."/>
        </authorList>
    </citation>
    <scope>NUCLEOTIDE SEQUENCE [LARGE SCALE GENOMIC DNA]</scope>
    <source>
        <strain evidence="2">cv. Old Blush</strain>
    </source>
</reference>
<sequence length="75" mass="8569">MQQYGTDWAATYNSDIERASLVVECLRHPKNEVGDLHVTVGRCLARISGKKRSKRNCSVADPLKFSKNTIEWYIL</sequence>
<comment type="caution">
    <text evidence="1">The sequence shown here is derived from an EMBL/GenBank/DDBJ whole genome shotgun (WGS) entry which is preliminary data.</text>
</comment>
<dbReference type="EMBL" id="PDCK01000040">
    <property type="protein sequence ID" value="PRQ49328.1"/>
    <property type="molecule type" value="Genomic_DNA"/>
</dbReference>
<protein>
    <submittedName>
        <fullName evidence="1">Uncharacterized protein</fullName>
    </submittedName>
</protein>
<gene>
    <name evidence="1" type="ORF">RchiOBHm_Chr2g0120681</name>
</gene>
<evidence type="ECO:0000313" key="1">
    <source>
        <dbReference type="EMBL" id="PRQ49328.1"/>
    </source>
</evidence>
<keyword evidence="2" id="KW-1185">Reference proteome</keyword>
<organism evidence="1 2">
    <name type="scientific">Rosa chinensis</name>
    <name type="common">China rose</name>
    <dbReference type="NCBI Taxonomy" id="74649"/>
    <lineage>
        <taxon>Eukaryota</taxon>
        <taxon>Viridiplantae</taxon>
        <taxon>Streptophyta</taxon>
        <taxon>Embryophyta</taxon>
        <taxon>Tracheophyta</taxon>
        <taxon>Spermatophyta</taxon>
        <taxon>Magnoliopsida</taxon>
        <taxon>eudicotyledons</taxon>
        <taxon>Gunneridae</taxon>
        <taxon>Pentapetalae</taxon>
        <taxon>rosids</taxon>
        <taxon>fabids</taxon>
        <taxon>Rosales</taxon>
        <taxon>Rosaceae</taxon>
        <taxon>Rosoideae</taxon>
        <taxon>Rosoideae incertae sedis</taxon>
        <taxon>Rosa</taxon>
    </lineage>
</organism>
<accession>A0A2P6RSB8</accession>
<proteinExistence type="predicted"/>
<dbReference type="Proteomes" id="UP000238479">
    <property type="component" value="Chromosome 2"/>
</dbReference>